<proteinExistence type="inferred from homology"/>
<evidence type="ECO:0000256" key="4">
    <source>
        <dbReference type="ARBA" id="ARBA00006641"/>
    </source>
</evidence>
<comment type="subunit">
    <text evidence="9">Homotetramer.</text>
</comment>
<dbReference type="InterPro" id="IPR036440">
    <property type="entry name" value="Peptidase_C15-like_sf"/>
</dbReference>
<protein>
    <recommendedName>
        <fullName evidence="9">Pyrrolidone-carboxylate peptidase</fullName>
        <ecNumber evidence="9">3.4.19.3</ecNumber>
    </recommendedName>
    <alternativeName>
        <fullName evidence="9">5-oxoprolyl-peptidase</fullName>
    </alternativeName>
    <alternativeName>
        <fullName evidence="9">Pyroglutamyl-peptidase I</fullName>
        <shortName evidence="9">PGP-I</shortName>
        <shortName evidence="9">Pyrase</shortName>
    </alternativeName>
</protein>
<comment type="subcellular location">
    <subcellularLocation>
        <location evidence="3 9">Cytoplasm</location>
    </subcellularLocation>
</comment>
<dbReference type="AlphaFoldDB" id="A0A1G6KQS0"/>
<feature type="active site" evidence="9">
    <location>
        <position position="165"/>
    </location>
</feature>
<evidence type="ECO:0000313" key="12">
    <source>
        <dbReference type="EMBL" id="SDC33439.1"/>
    </source>
</evidence>
<dbReference type="InterPro" id="IPR016125">
    <property type="entry name" value="Peptidase_C15-like"/>
</dbReference>
<evidence type="ECO:0000256" key="3">
    <source>
        <dbReference type="ARBA" id="ARBA00004496"/>
    </source>
</evidence>
<evidence type="ECO:0000313" key="13">
    <source>
        <dbReference type="Proteomes" id="UP000199322"/>
    </source>
</evidence>
<evidence type="ECO:0000256" key="6">
    <source>
        <dbReference type="ARBA" id="ARBA00022670"/>
    </source>
</evidence>
<dbReference type="RefSeq" id="WP_091403095.1">
    <property type="nucleotide sequence ID" value="NZ_FMYV01000003.1"/>
</dbReference>
<reference evidence="12 13" key="1">
    <citation type="submission" date="2016-10" db="EMBL/GenBank/DDBJ databases">
        <authorList>
            <person name="de Groot N.N."/>
        </authorList>
    </citation>
    <scope>NUCLEOTIDE SEQUENCE [LARGE SCALE GENOMIC DNA]</scope>
    <source>
        <strain evidence="12 13">WG14</strain>
    </source>
</reference>
<accession>A0A1G6KQS0</accession>
<dbReference type="Proteomes" id="UP000199322">
    <property type="component" value="Unassembled WGS sequence"/>
</dbReference>
<evidence type="ECO:0000256" key="1">
    <source>
        <dbReference type="ARBA" id="ARBA00001770"/>
    </source>
</evidence>
<dbReference type="PIRSF" id="PIRSF015592">
    <property type="entry name" value="Prld-crbxl_pptds"/>
    <property type="match status" value="1"/>
</dbReference>
<gene>
    <name evidence="9" type="primary">pcp</name>
    <name evidence="12" type="ORF">SAMN04488588_0852</name>
</gene>
<dbReference type="EMBL" id="FMYV01000003">
    <property type="protein sequence ID" value="SDC33439.1"/>
    <property type="molecule type" value="Genomic_DNA"/>
</dbReference>
<evidence type="ECO:0000256" key="7">
    <source>
        <dbReference type="ARBA" id="ARBA00022801"/>
    </source>
</evidence>
<dbReference type="PROSITE" id="PS01333">
    <property type="entry name" value="PYRASE_GLU"/>
    <property type="match status" value="1"/>
</dbReference>
<dbReference type="Pfam" id="PF01470">
    <property type="entry name" value="Peptidase_C15"/>
    <property type="match status" value="1"/>
</dbReference>
<dbReference type="HAMAP" id="MF_00417">
    <property type="entry name" value="Pyrrolid_peptidase"/>
    <property type="match status" value="1"/>
</dbReference>
<dbReference type="NCBIfam" id="NF009676">
    <property type="entry name" value="PRK13197.1"/>
    <property type="match status" value="1"/>
</dbReference>
<dbReference type="CDD" id="cd00501">
    <property type="entry name" value="Peptidase_C15"/>
    <property type="match status" value="1"/>
</dbReference>
<dbReference type="PANTHER" id="PTHR23402:SF1">
    <property type="entry name" value="PYROGLUTAMYL-PEPTIDASE I"/>
    <property type="match status" value="1"/>
</dbReference>
<sequence length="213" mass="24081">MRVLITGFTPFGGEKINPSWEAIKRMKDNYGDIKVFKSEIPTVFNKAIYFLEEEIQRYNPDVVICTGQAGGRTAITPERVAINVNDARIPDNEGNTPIDKKIFEDGENAYFSSLPIKAIVKELKEKNIPATVSNSAGTFVCNNIMYGLLYYIDKNYENLKGGFVHIPYIHEQVVDKPNNPSMDLETIKKAFEIIIETVFRYDSDIAISDGKTR</sequence>
<comment type="similarity">
    <text evidence="4 9">Belongs to the peptidase C15 family.</text>
</comment>
<dbReference type="PRINTS" id="PR00706">
    <property type="entry name" value="PYROGLUPTASE"/>
</dbReference>
<evidence type="ECO:0000256" key="2">
    <source>
        <dbReference type="ARBA" id="ARBA00002280"/>
    </source>
</evidence>
<feature type="active site" evidence="9 11">
    <location>
        <position position="141"/>
    </location>
</feature>
<comment type="catalytic activity">
    <reaction evidence="1 9 10">
        <text>Release of an N-terminal pyroglutamyl group from a polypeptide, the second amino acid generally not being Pro.</text>
        <dbReference type="EC" id="3.4.19.3"/>
    </reaction>
</comment>
<evidence type="ECO:0000256" key="9">
    <source>
        <dbReference type="HAMAP-Rule" id="MF_00417"/>
    </source>
</evidence>
<dbReference type="InterPro" id="IPR033693">
    <property type="entry name" value="PGPEP1_Glu_AS"/>
</dbReference>
<dbReference type="PANTHER" id="PTHR23402">
    <property type="entry name" value="PROTEASE FAMILY C15 PYROGLUTAMYL-PEPTIDASE I-RELATED"/>
    <property type="match status" value="1"/>
</dbReference>
<evidence type="ECO:0000256" key="8">
    <source>
        <dbReference type="ARBA" id="ARBA00022807"/>
    </source>
</evidence>
<organism evidence="12 13">
    <name type="scientific">Geotoga petraea</name>
    <dbReference type="NCBI Taxonomy" id="28234"/>
    <lineage>
        <taxon>Bacteria</taxon>
        <taxon>Thermotogati</taxon>
        <taxon>Thermotogota</taxon>
        <taxon>Thermotogae</taxon>
        <taxon>Petrotogales</taxon>
        <taxon>Petrotogaceae</taxon>
        <taxon>Geotoga</taxon>
    </lineage>
</organism>
<dbReference type="PROSITE" id="PS01334">
    <property type="entry name" value="PYRASE_CYS"/>
    <property type="match status" value="1"/>
</dbReference>
<feature type="active site" evidence="9 10">
    <location>
        <position position="78"/>
    </location>
</feature>
<name>A0A1G6KQS0_9BACT</name>
<dbReference type="InterPro" id="IPR033694">
    <property type="entry name" value="PGPEP1_Cys_AS"/>
</dbReference>
<dbReference type="NCBIfam" id="TIGR00504">
    <property type="entry name" value="pyro_pdase"/>
    <property type="match status" value="1"/>
</dbReference>
<dbReference type="FunFam" id="3.40.630.20:FF:000001">
    <property type="entry name" value="Pyrrolidone-carboxylate peptidase"/>
    <property type="match status" value="1"/>
</dbReference>
<dbReference type="GO" id="GO:0006508">
    <property type="term" value="P:proteolysis"/>
    <property type="evidence" value="ECO:0007669"/>
    <property type="project" value="UniProtKB-KW"/>
</dbReference>
<dbReference type="Gene3D" id="3.40.630.20">
    <property type="entry name" value="Peptidase C15, pyroglutamyl peptidase I-like"/>
    <property type="match status" value="1"/>
</dbReference>
<dbReference type="GO" id="GO:0005829">
    <property type="term" value="C:cytosol"/>
    <property type="evidence" value="ECO:0007669"/>
    <property type="project" value="InterPro"/>
</dbReference>
<keyword evidence="8 9" id="KW-0788">Thiol protease</keyword>
<keyword evidence="7 9" id="KW-0378">Hydrolase</keyword>
<dbReference type="GO" id="GO:0016920">
    <property type="term" value="F:pyroglutamyl-peptidase activity"/>
    <property type="evidence" value="ECO:0007669"/>
    <property type="project" value="UniProtKB-UniRule"/>
</dbReference>
<evidence type="ECO:0000256" key="11">
    <source>
        <dbReference type="PROSITE-ProRule" id="PRU10077"/>
    </source>
</evidence>
<dbReference type="InterPro" id="IPR000816">
    <property type="entry name" value="Peptidase_C15"/>
</dbReference>
<dbReference type="InterPro" id="IPR029762">
    <property type="entry name" value="PGP-I_bact-type"/>
</dbReference>
<keyword evidence="13" id="KW-1185">Reference proteome</keyword>
<evidence type="ECO:0000256" key="10">
    <source>
        <dbReference type="PROSITE-ProRule" id="PRU10076"/>
    </source>
</evidence>
<dbReference type="SUPFAM" id="SSF53182">
    <property type="entry name" value="Pyrrolidone carboxyl peptidase (pyroglutamate aminopeptidase)"/>
    <property type="match status" value="1"/>
</dbReference>
<keyword evidence="6 9" id="KW-0645">Protease</keyword>
<dbReference type="EC" id="3.4.19.3" evidence="9"/>
<evidence type="ECO:0000256" key="5">
    <source>
        <dbReference type="ARBA" id="ARBA00022490"/>
    </source>
</evidence>
<keyword evidence="5 9" id="KW-0963">Cytoplasm</keyword>
<comment type="function">
    <text evidence="2 9">Removes 5-oxoproline from various penultimate amino acid residues except L-proline.</text>
</comment>